<reference evidence="4" key="2">
    <citation type="journal article" date="2019" name="Mol. Plant Microbe Interact.">
        <title>Genome sequence resources for four phytopathogenic fungi from the Colletotrichum orbiculare species complex.</title>
        <authorList>
            <person name="Gan P."/>
            <person name="Tsushima A."/>
            <person name="Narusaka M."/>
            <person name="Narusaka Y."/>
            <person name="Takano Y."/>
            <person name="Kubo Y."/>
            <person name="Shirasu K."/>
        </authorList>
    </citation>
    <scope>GENOME REANNOTATION</scope>
    <source>
        <strain evidence="4">104-T / ATCC 96160 / CBS 514.97 / LARS 414 / MAFF 240422</strain>
    </source>
</reference>
<dbReference type="STRING" id="1213857.A0A484FN44"/>
<feature type="region of interest" description="Disordered" evidence="1">
    <location>
        <begin position="328"/>
        <end position="348"/>
    </location>
</feature>
<evidence type="ECO:0000313" key="3">
    <source>
        <dbReference type="EMBL" id="TDZ19730.1"/>
    </source>
</evidence>
<dbReference type="SMART" id="SM00731">
    <property type="entry name" value="SprT"/>
    <property type="match status" value="1"/>
</dbReference>
<organism evidence="3 4">
    <name type="scientific">Colletotrichum orbiculare (strain 104-T / ATCC 96160 / CBS 514.97 / LARS 414 / MAFF 240422)</name>
    <name type="common">Cucumber anthracnose fungus</name>
    <name type="synonym">Colletotrichum lagenarium</name>
    <dbReference type="NCBI Taxonomy" id="1213857"/>
    <lineage>
        <taxon>Eukaryota</taxon>
        <taxon>Fungi</taxon>
        <taxon>Dikarya</taxon>
        <taxon>Ascomycota</taxon>
        <taxon>Pezizomycotina</taxon>
        <taxon>Sordariomycetes</taxon>
        <taxon>Hypocreomycetidae</taxon>
        <taxon>Glomerellales</taxon>
        <taxon>Glomerellaceae</taxon>
        <taxon>Colletotrichum</taxon>
        <taxon>Colletotrichum orbiculare species complex</taxon>
    </lineage>
</organism>
<gene>
    <name evidence="3" type="ORF">Cob_v007365</name>
</gene>
<dbReference type="Proteomes" id="UP000014480">
    <property type="component" value="Unassembled WGS sequence"/>
</dbReference>
<feature type="region of interest" description="Disordered" evidence="1">
    <location>
        <begin position="123"/>
        <end position="162"/>
    </location>
</feature>
<dbReference type="SUPFAM" id="SSF47095">
    <property type="entry name" value="HMG-box"/>
    <property type="match status" value="1"/>
</dbReference>
<dbReference type="Pfam" id="PF17283">
    <property type="entry name" value="Zn_ribbon_SprT"/>
    <property type="match status" value="1"/>
</dbReference>
<feature type="domain" description="SprT-like" evidence="2">
    <location>
        <begin position="174"/>
        <end position="343"/>
    </location>
</feature>
<evidence type="ECO:0000259" key="2">
    <source>
        <dbReference type="SMART" id="SM00731"/>
    </source>
</evidence>
<dbReference type="PANTHER" id="PTHR23099">
    <property type="entry name" value="TRANSCRIPTIONAL REGULATOR"/>
    <property type="match status" value="1"/>
</dbReference>
<sequence>MAWTGRSSNCKRLLGAPEQSTHIDLVSSKGTEVAKLKNFGSYQTDDLITSLRRLDLTMANAKSQGGSRQEDEKSCKTPPSTPPKRCVKTLISPEKLPSMPKTPHNPNMDLFWSQEFVDEWNEEHSPKKLVLPPAPKSPTKSPKKSKGKGDDNKTKETKKSFEKRKHDIAEAFLRELDETVTDGKLQLLAESTGGIKIKWSSKLNTTAGRANWKRETVRNKLPDGSERSATQRHHASIELAEKVIDDENRLLNVVAHEFCHLANFMVSGITGNPHGKEFKVWAAKCSRAFGHRGIEVTTKHSYEIDFKYKWECTECGLEYKRHSKSVNPERHRCGSCKGQLKQTKPTPRMAAKPSEYQLFLKEQMKVVREQHPKSPQREIMKIIADKWAKRGCSNRATPESDHPVSATEIGVKTLSFRLDSIAL</sequence>
<dbReference type="GO" id="GO:0005634">
    <property type="term" value="C:nucleus"/>
    <property type="evidence" value="ECO:0007669"/>
    <property type="project" value="TreeGrafter"/>
</dbReference>
<protein>
    <submittedName>
        <fullName evidence="3">HMG box-containing protein</fullName>
    </submittedName>
</protein>
<dbReference type="EMBL" id="AMCV02000019">
    <property type="protein sequence ID" value="TDZ19730.1"/>
    <property type="molecule type" value="Genomic_DNA"/>
</dbReference>
<dbReference type="AlphaFoldDB" id="A0A484FN44"/>
<dbReference type="GO" id="GO:0006950">
    <property type="term" value="P:response to stress"/>
    <property type="evidence" value="ECO:0007669"/>
    <property type="project" value="UniProtKB-ARBA"/>
</dbReference>
<accession>A0A484FN44</accession>
<dbReference type="InterPro" id="IPR006640">
    <property type="entry name" value="SprT-like_domain"/>
</dbReference>
<feature type="compositionally biased region" description="Basic and acidic residues" evidence="1">
    <location>
        <begin position="147"/>
        <end position="162"/>
    </location>
</feature>
<reference evidence="4" key="1">
    <citation type="journal article" date="2013" name="New Phytol.">
        <title>Comparative genomic and transcriptomic analyses reveal the hemibiotrophic stage shift of Colletotrichum fungi.</title>
        <authorList>
            <person name="Gan P."/>
            <person name="Ikeda K."/>
            <person name="Irieda H."/>
            <person name="Narusaka M."/>
            <person name="O'Connell R.J."/>
            <person name="Narusaka Y."/>
            <person name="Takano Y."/>
            <person name="Kubo Y."/>
            <person name="Shirasu K."/>
        </authorList>
    </citation>
    <scope>NUCLEOTIDE SEQUENCE [LARGE SCALE GENOMIC DNA]</scope>
    <source>
        <strain evidence="4">104-T / ATCC 96160 / CBS 514.97 / LARS 414 / MAFF 240422</strain>
    </source>
</reference>
<feature type="region of interest" description="Disordered" evidence="1">
    <location>
        <begin position="61"/>
        <end position="104"/>
    </location>
</feature>
<evidence type="ECO:0000313" key="4">
    <source>
        <dbReference type="Proteomes" id="UP000014480"/>
    </source>
</evidence>
<comment type="caution">
    <text evidence="3">The sequence shown here is derived from an EMBL/GenBank/DDBJ whole genome shotgun (WGS) entry which is preliminary data.</text>
</comment>
<evidence type="ECO:0000256" key="1">
    <source>
        <dbReference type="SAM" id="MobiDB-lite"/>
    </source>
</evidence>
<dbReference type="OrthoDB" id="20772at2759"/>
<dbReference type="CDD" id="cd00084">
    <property type="entry name" value="HMG-box_SF"/>
    <property type="match status" value="1"/>
</dbReference>
<dbReference type="InterPro" id="IPR035240">
    <property type="entry name" value="SprT_Zn_ribbon"/>
</dbReference>
<dbReference type="InterPro" id="IPR036910">
    <property type="entry name" value="HMG_box_dom_sf"/>
</dbReference>
<dbReference type="PANTHER" id="PTHR23099:SF0">
    <property type="entry name" value="GERM CELL NUCLEAR ACIDIC PROTEIN"/>
    <property type="match status" value="1"/>
</dbReference>
<keyword evidence="4" id="KW-1185">Reference proteome</keyword>
<dbReference type="Pfam" id="PF10263">
    <property type="entry name" value="SprT-like"/>
    <property type="match status" value="1"/>
</dbReference>
<name>A0A484FN44_COLOR</name>
<proteinExistence type="predicted"/>
<dbReference type="Gene3D" id="1.10.30.10">
    <property type="entry name" value="High mobility group box domain"/>
    <property type="match status" value="1"/>
</dbReference>